<dbReference type="EC" id="2.7.13.3" evidence="2"/>
<dbReference type="InterPro" id="IPR004358">
    <property type="entry name" value="Sig_transdc_His_kin-like_C"/>
</dbReference>
<evidence type="ECO:0000313" key="10">
    <source>
        <dbReference type="EMBL" id="MBO0349337.1"/>
    </source>
</evidence>
<keyword evidence="3 6" id="KW-0597">Phosphoprotein</keyword>
<evidence type="ECO:0000256" key="4">
    <source>
        <dbReference type="ARBA" id="ARBA00022777"/>
    </source>
</evidence>
<dbReference type="InterPro" id="IPR036097">
    <property type="entry name" value="HisK_dim/P_sf"/>
</dbReference>
<sequence>MPPKILFVDDEPSFEKLIRRQFRKQIRSEQYEFVFAGNGVEALEVLQSDTEIKVTITDINMPQMNGLTLLEKIRELDSSIETVVVSAYSDMKNIRTAMNRGAFDFLTKPIDFEDLETTINRALSQVQKLREDRKKLLDAQTQMIQNEKMTALGQLVAGVAHEINNPVGFIASNIEIAEDYMNGLIELIQSYQRKFPEPGEDIAEKIHEIDLDYIVNDVPEVIASMKEGSDRICYLSNSLRTFSRSDITTKIPFNIHDGIDSTLLILKHRLKSSEVRPAIEVKKDYAEFPPVICYPGQLNQVFMNLIANAIDALDEASVGRDWAEMMKNQPNIITIRTYPIEGDRVAISIADNGPGMSEEVMARVFEYLYTTKPVGTGTGLGLYISHQIIADNHGGKLRCVSAPVQGAEFIIELPMK</sequence>
<dbReference type="PANTHER" id="PTHR43065:SF50">
    <property type="entry name" value="HISTIDINE KINASE"/>
    <property type="match status" value="1"/>
</dbReference>
<dbReference type="Proteomes" id="UP000664844">
    <property type="component" value="Unassembled WGS sequence"/>
</dbReference>
<dbReference type="InterPro" id="IPR011006">
    <property type="entry name" value="CheY-like_superfamily"/>
</dbReference>
<evidence type="ECO:0000256" key="2">
    <source>
        <dbReference type="ARBA" id="ARBA00012438"/>
    </source>
</evidence>
<accession>A0ABS3FR55</accession>
<dbReference type="Gene3D" id="1.10.287.130">
    <property type="match status" value="1"/>
</dbReference>
<dbReference type="CDD" id="cd00082">
    <property type="entry name" value="HisKA"/>
    <property type="match status" value="1"/>
</dbReference>
<dbReference type="PANTHER" id="PTHR43065">
    <property type="entry name" value="SENSOR HISTIDINE KINASE"/>
    <property type="match status" value="1"/>
</dbReference>
<dbReference type="SUPFAM" id="SSF55874">
    <property type="entry name" value="ATPase domain of HSP90 chaperone/DNA topoisomerase II/histidine kinase"/>
    <property type="match status" value="1"/>
</dbReference>
<evidence type="ECO:0000256" key="6">
    <source>
        <dbReference type="PROSITE-ProRule" id="PRU00169"/>
    </source>
</evidence>
<proteinExistence type="predicted"/>
<gene>
    <name evidence="10" type="ORF">J0895_09500</name>
</gene>
<keyword evidence="7" id="KW-0175">Coiled coil</keyword>
<reference evidence="10 11" key="1">
    <citation type="submission" date="2021-03" db="EMBL/GenBank/DDBJ databases">
        <title>Metabolic Capacity of the Antarctic Cyanobacterium Phormidium pseudopriestleyi that Sustains Oxygenic Photosynthesis in the Presence of Hydrogen Sulfide.</title>
        <authorList>
            <person name="Lumian J.E."/>
            <person name="Jungblut A.D."/>
            <person name="Dillon M.L."/>
            <person name="Hawes I."/>
            <person name="Doran P.T."/>
            <person name="Mackey T.J."/>
            <person name="Dick G.J."/>
            <person name="Grettenberger C.L."/>
            <person name="Sumner D.Y."/>
        </authorList>
    </citation>
    <scope>NUCLEOTIDE SEQUENCE [LARGE SCALE GENOMIC DNA]</scope>
    <source>
        <strain evidence="10 11">FRX01</strain>
    </source>
</reference>
<dbReference type="SMART" id="SM00448">
    <property type="entry name" value="REC"/>
    <property type="match status" value="1"/>
</dbReference>
<evidence type="ECO:0000256" key="3">
    <source>
        <dbReference type="ARBA" id="ARBA00022553"/>
    </source>
</evidence>
<dbReference type="SUPFAM" id="SSF47384">
    <property type="entry name" value="Homodimeric domain of signal transducing histidine kinase"/>
    <property type="match status" value="1"/>
</dbReference>
<keyword evidence="4" id="KW-0418">Kinase</keyword>
<feature type="coiled-coil region" evidence="7">
    <location>
        <begin position="112"/>
        <end position="139"/>
    </location>
</feature>
<dbReference type="RefSeq" id="WP_207087863.1">
    <property type="nucleotide sequence ID" value="NZ_JAFLQW010000259.1"/>
</dbReference>
<comment type="catalytic activity">
    <reaction evidence="1">
        <text>ATP + protein L-histidine = ADP + protein N-phospho-L-histidine.</text>
        <dbReference type="EC" id="2.7.13.3"/>
    </reaction>
</comment>
<evidence type="ECO:0000313" key="11">
    <source>
        <dbReference type="Proteomes" id="UP000664844"/>
    </source>
</evidence>
<dbReference type="InterPro" id="IPR005467">
    <property type="entry name" value="His_kinase_dom"/>
</dbReference>
<keyword evidence="4" id="KW-0808">Transferase</keyword>
<dbReference type="SUPFAM" id="SSF52172">
    <property type="entry name" value="CheY-like"/>
    <property type="match status" value="1"/>
</dbReference>
<feature type="domain" description="Response regulatory" evidence="9">
    <location>
        <begin position="4"/>
        <end position="123"/>
    </location>
</feature>
<dbReference type="PRINTS" id="PR00344">
    <property type="entry name" value="BCTRLSENSOR"/>
</dbReference>
<dbReference type="Pfam" id="PF00072">
    <property type="entry name" value="Response_reg"/>
    <property type="match status" value="1"/>
</dbReference>
<name>A0ABS3FR55_9CYAN</name>
<dbReference type="InterPro" id="IPR003661">
    <property type="entry name" value="HisK_dim/P_dom"/>
</dbReference>
<feature type="modified residue" description="4-aspartylphosphate" evidence="6">
    <location>
        <position position="58"/>
    </location>
</feature>
<dbReference type="Gene3D" id="3.40.50.2300">
    <property type="match status" value="1"/>
</dbReference>
<dbReference type="PROSITE" id="PS50109">
    <property type="entry name" value="HIS_KIN"/>
    <property type="match status" value="1"/>
</dbReference>
<evidence type="ECO:0000256" key="7">
    <source>
        <dbReference type="SAM" id="Coils"/>
    </source>
</evidence>
<dbReference type="SMART" id="SM00387">
    <property type="entry name" value="HATPase_c"/>
    <property type="match status" value="1"/>
</dbReference>
<feature type="domain" description="Histidine kinase" evidence="8">
    <location>
        <begin position="158"/>
        <end position="416"/>
    </location>
</feature>
<dbReference type="InterPro" id="IPR001789">
    <property type="entry name" value="Sig_transdc_resp-reg_receiver"/>
</dbReference>
<dbReference type="PROSITE" id="PS50110">
    <property type="entry name" value="RESPONSE_REGULATORY"/>
    <property type="match status" value="1"/>
</dbReference>
<dbReference type="Gene3D" id="3.30.565.10">
    <property type="entry name" value="Histidine kinase-like ATPase, C-terminal domain"/>
    <property type="match status" value="1"/>
</dbReference>
<comment type="caution">
    <text evidence="10">The sequence shown here is derived from an EMBL/GenBank/DDBJ whole genome shotgun (WGS) entry which is preliminary data.</text>
</comment>
<keyword evidence="5" id="KW-0902">Two-component regulatory system</keyword>
<dbReference type="InterPro" id="IPR036890">
    <property type="entry name" value="HATPase_C_sf"/>
</dbReference>
<dbReference type="Pfam" id="PF02518">
    <property type="entry name" value="HATPase_c"/>
    <property type="match status" value="1"/>
</dbReference>
<organism evidence="10 11">
    <name type="scientific">Phormidium pseudopriestleyi FRX01</name>
    <dbReference type="NCBI Taxonomy" id="1759528"/>
    <lineage>
        <taxon>Bacteria</taxon>
        <taxon>Bacillati</taxon>
        <taxon>Cyanobacteriota</taxon>
        <taxon>Cyanophyceae</taxon>
        <taxon>Oscillatoriophycideae</taxon>
        <taxon>Oscillatoriales</taxon>
        <taxon>Oscillatoriaceae</taxon>
        <taxon>Phormidium</taxon>
    </lineage>
</organism>
<evidence type="ECO:0000259" key="9">
    <source>
        <dbReference type="PROSITE" id="PS50110"/>
    </source>
</evidence>
<evidence type="ECO:0000256" key="1">
    <source>
        <dbReference type="ARBA" id="ARBA00000085"/>
    </source>
</evidence>
<dbReference type="InterPro" id="IPR003594">
    <property type="entry name" value="HATPase_dom"/>
</dbReference>
<evidence type="ECO:0000256" key="5">
    <source>
        <dbReference type="ARBA" id="ARBA00023012"/>
    </source>
</evidence>
<keyword evidence="11" id="KW-1185">Reference proteome</keyword>
<evidence type="ECO:0000259" key="8">
    <source>
        <dbReference type="PROSITE" id="PS50109"/>
    </source>
</evidence>
<protein>
    <recommendedName>
        <fullName evidence="2">histidine kinase</fullName>
        <ecNumber evidence="2">2.7.13.3</ecNumber>
    </recommendedName>
</protein>
<dbReference type="EMBL" id="JAFLQW010000259">
    <property type="protein sequence ID" value="MBO0349337.1"/>
    <property type="molecule type" value="Genomic_DNA"/>
</dbReference>